<dbReference type="EMBL" id="JAGIZQ010000007">
    <property type="protein sequence ID" value="KAH6617343.1"/>
    <property type="molecule type" value="Genomic_DNA"/>
</dbReference>
<sequence length="371" mass="38637">MGFTRSLALGLLCSLPLFNIALAAPTSASEPVPRSAIAIKLNKSASRTRSVAGADVVEDLIRKAQSGSTHAKRDAQFNVLPLITTLTPEKISELVQRATELTPSYKPADFGSWFQVQFPDSTIFMSDNTIGGVGIAHGAQGRVVGITRTVGGGPVENEPEAIMDAAAYLSAGDVMLLEMQTGDANNDLWPIEILDAQFDAISLATALGIVVIEPAANGAQDLDQPVLRVGETTAVALLDKNSPDFRDSGAIVVGAGSTTVPHSRLSFSNYGSRVDVYSWGEGIATTSVNTADFSNDDIYDDFDGTSGAAPIVAGAALSIQGMVNVNRGSKLTPAEMRSLITVGGTASANPSSDKIGVQPNLRALIDGGYLQ</sequence>
<organism evidence="1 2">
    <name type="scientific">Chaetomium tenue</name>
    <dbReference type="NCBI Taxonomy" id="1854479"/>
    <lineage>
        <taxon>Eukaryota</taxon>
        <taxon>Fungi</taxon>
        <taxon>Dikarya</taxon>
        <taxon>Ascomycota</taxon>
        <taxon>Pezizomycotina</taxon>
        <taxon>Sordariomycetes</taxon>
        <taxon>Sordariomycetidae</taxon>
        <taxon>Sordariales</taxon>
        <taxon>Chaetomiaceae</taxon>
        <taxon>Chaetomium</taxon>
    </lineage>
</organism>
<evidence type="ECO:0000313" key="1">
    <source>
        <dbReference type="EMBL" id="KAH6617343.1"/>
    </source>
</evidence>
<accession>A0ACB7NZI4</accession>
<keyword evidence="2" id="KW-1185">Reference proteome</keyword>
<comment type="caution">
    <text evidence="1">The sequence shown here is derived from an EMBL/GenBank/DDBJ whole genome shotgun (WGS) entry which is preliminary data.</text>
</comment>
<dbReference type="Proteomes" id="UP000724584">
    <property type="component" value="Unassembled WGS sequence"/>
</dbReference>
<gene>
    <name evidence="1" type="ORF">F5144DRAFT_596383</name>
</gene>
<reference evidence="1 2" key="1">
    <citation type="journal article" date="2021" name="Nat. Commun.">
        <title>Genetic determinants of endophytism in the Arabidopsis root mycobiome.</title>
        <authorList>
            <person name="Mesny F."/>
            <person name="Miyauchi S."/>
            <person name="Thiergart T."/>
            <person name="Pickel B."/>
            <person name="Atanasova L."/>
            <person name="Karlsson M."/>
            <person name="Huettel B."/>
            <person name="Barry K.W."/>
            <person name="Haridas S."/>
            <person name="Chen C."/>
            <person name="Bauer D."/>
            <person name="Andreopoulos W."/>
            <person name="Pangilinan J."/>
            <person name="LaButti K."/>
            <person name="Riley R."/>
            <person name="Lipzen A."/>
            <person name="Clum A."/>
            <person name="Drula E."/>
            <person name="Henrissat B."/>
            <person name="Kohler A."/>
            <person name="Grigoriev I.V."/>
            <person name="Martin F.M."/>
            <person name="Hacquard S."/>
        </authorList>
    </citation>
    <scope>NUCLEOTIDE SEQUENCE [LARGE SCALE GENOMIC DNA]</scope>
    <source>
        <strain evidence="1 2">MPI-SDFR-AT-0079</strain>
    </source>
</reference>
<protein>
    <submittedName>
        <fullName evidence="1">Peptidase S8/S53 domain-containing protein</fullName>
    </submittedName>
</protein>
<proteinExistence type="predicted"/>
<name>A0ACB7NZI4_9PEZI</name>
<evidence type="ECO:0000313" key="2">
    <source>
        <dbReference type="Proteomes" id="UP000724584"/>
    </source>
</evidence>